<dbReference type="Gene3D" id="1.10.10.60">
    <property type="entry name" value="Homeodomain-like"/>
    <property type="match status" value="1"/>
</dbReference>
<dbReference type="PANTHER" id="PTHR46796">
    <property type="entry name" value="HTH-TYPE TRANSCRIPTIONAL ACTIVATOR RHAS-RELATED"/>
    <property type="match status" value="1"/>
</dbReference>
<feature type="domain" description="HTH araC/xylS-type" evidence="4">
    <location>
        <begin position="227"/>
        <end position="328"/>
    </location>
</feature>
<keyword evidence="6" id="KW-1185">Reference proteome</keyword>
<dbReference type="AlphaFoldDB" id="A0A239N9N2"/>
<dbReference type="Pfam" id="PF12833">
    <property type="entry name" value="HTH_18"/>
    <property type="match status" value="1"/>
</dbReference>
<evidence type="ECO:0000256" key="2">
    <source>
        <dbReference type="ARBA" id="ARBA00023125"/>
    </source>
</evidence>
<dbReference type="InterPro" id="IPR018060">
    <property type="entry name" value="HTH_AraC"/>
</dbReference>
<dbReference type="PROSITE" id="PS01124">
    <property type="entry name" value="HTH_ARAC_FAMILY_2"/>
    <property type="match status" value="1"/>
</dbReference>
<dbReference type="InterPro" id="IPR035418">
    <property type="entry name" value="AraC-bd_2"/>
</dbReference>
<dbReference type="Proteomes" id="UP000198282">
    <property type="component" value="Unassembled WGS sequence"/>
</dbReference>
<name>A0A239N9N2_9ACTN</name>
<dbReference type="RefSeq" id="WP_089211756.1">
    <property type="nucleotide sequence ID" value="NZ_FZOD01000053.1"/>
</dbReference>
<dbReference type="EMBL" id="FZOD01000053">
    <property type="protein sequence ID" value="SNT51182.1"/>
    <property type="molecule type" value="Genomic_DNA"/>
</dbReference>
<gene>
    <name evidence="5" type="ORF">SAMN05216276_105322</name>
</gene>
<dbReference type="InterPro" id="IPR009057">
    <property type="entry name" value="Homeodomain-like_sf"/>
</dbReference>
<evidence type="ECO:0000313" key="6">
    <source>
        <dbReference type="Proteomes" id="UP000198282"/>
    </source>
</evidence>
<protein>
    <submittedName>
        <fullName evidence="5">AraC-type DNA-binding protein</fullName>
    </submittedName>
</protein>
<evidence type="ECO:0000313" key="5">
    <source>
        <dbReference type="EMBL" id="SNT51182.1"/>
    </source>
</evidence>
<dbReference type="SMART" id="SM00342">
    <property type="entry name" value="HTH_ARAC"/>
    <property type="match status" value="1"/>
</dbReference>
<dbReference type="InterPro" id="IPR050204">
    <property type="entry name" value="AraC_XylS_family_regulators"/>
</dbReference>
<reference evidence="5 6" key="1">
    <citation type="submission" date="2017-06" db="EMBL/GenBank/DDBJ databases">
        <authorList>
            <person name="Kim H.J."/>
            <person name="Triplett B.A."/>
        </authorList>
    </citation>
    <scope>NUCLEOTIDE SEQUENCE [LARGE SCALE GENOMIC DNA]</scope>
    <source>
        <strain evidence="5 6">CGMCC 4.2132</strain>
    </source>
</reference>
<evidence type="ECO:0000256" key="1">
    <source>
        <dbReference type="ARBA" id="ARBA00023015"/>
    </source>
</evidence>
<proteinExistence type="predicted"/>
<keyword evidence="3" id="KW-0804">Transcription</keyword>
<dbReference type="SUPFAM" id="SSF46689">
    <property type="entry name" value="Homeodomain-like"/>
    <property type="match status" value="1"/>
</dbReference>
<dbReference type="GO" id="GO:0003700">
    <property type="term" value="F:DNA-binding transcription factor activity"/>
    <property type="evidence" value="ECO:0007669"/>
    <property type="project" value="InterPro"/>
</dbReference>
<dbReference type="OrthoDB" id="9799345at2"/>
<dbReference type="GO" id="GO:0043565">
    <property type="term" value="F:sequence-specific DNA binding"/>
    <property type="evidence" value="ECO:0007669"/>
    <property type="project" value="InterPro"/>
</dbReference>
<sequence length="346" mass="38840">MELLSLISTDHVAAPDRSDFWWGAVAESIVPVHRSSDQAANFRAEMRSLDLGASQLTRGRCVPFQARRSPALIRRSDPGLYHLSMILRGRSHISQADRQACLEPTDLVLYDTSRAFHVRMEAGDRPAQDTAPGLTDGLILQFPRDLLPLPAAMVERLLLRRTSGQGGIGGVLAAVLRQLMTRPEELSPQDIARMSTIVLDLVAAWIAHESEGESWLPAGDRAAALFVQIQSFIEQRLAEADLTPSSIAAAHHISTRYLHRLFQRQELTVAGWIRHRRLERCRRDLADPAMDGHPVNAIAARWGFTDDSHFNRIFRTAYEMPPAAYRREHHDRNMLSGVRERSTTGR</sequence>
<organism evidence="5 6">
    <name type="scientific">Streptosporangium subroseum</name>
    <dbReference type="NCBI Taxonomy" id="106412"/>
    <lineage>
        <taxon>Bacteria</taxon>
        <taxon>Bacillati</taxon>
        <taxon>Actinomycetota</taxon>
        <taxon>Actinomycetes</taxon>
        <taxon>Streptosporangiales</taxon>
        <taxon>Streptosporangiaceae</taxon>
        <taxon>Streptosporangium</taxon>
    </lineage>
</organism>
<dbReference type="PANTHER" id="PTHR46796:SF6">
    <property type="entry name" value="ARAC SUBFAMILY"/>
    <property type="match status" value="1"/>
</dbReference>
<keyword evidence="1" id="KW-0805">Transcription regulation</keyword>
<accession>A0A239N9N2</accession>
<keyword evidence="2 5" id="KW-0238">DNA-binding</keyword>
<evidence type="ECO:0000259" key="4">
    <source>
        <dbReference type="PROSITE" id="PS01124"/>
    </source>
</evidence>
<dbReference type="Pfam" id="PF14525">
    <property type="entry name" value="AraC_binding_2"/>
    <property type="match status" value="1"/>
</dbReference>
<evidence type="ECO:0000256" key="3">
    <source>
        <dbReference type="ARBA" id="ARBA00023163"/>
    </source>
</evidence>